<dbReference type="CDD" id="cd03809">
    <property type="entry name" value="GT4_MtfB-like"/>
    <property type="match status" value="1"/>
</dbReference>
<dbReference type="InterPro" id="IPR001296">
    <property type="entry name" value="Glyco_trans_1"/>
</dbReference>
<accession>A0A7X1E9I0</accession>
<dbReference type="RefSeq" id="WP_185661087.1">
    <property type="nucleotide sequence ID" value="NZ_CAWPOO010000012.1"/>
</dbReference>
<dbReference type="GO" id="GO:0016757">
    <property type="term" value="F:glycosyltransferase activity"/>
    <property type="evidence" value="ECO:0007669"/>
    <property type="project" value="InterPro"/>
</dbReference>
<proteinExistence type="predicted"/>
<keyword evidence="3" id="KW-1185">Reference proteome</keyword>
<reference evidence="2 3" key="1">
    <citation type="submission" date="2020-07" db="EMBL/GenBank/DDBJ databases">
        <authorList>
            <person name="Feng X."/>
        </authorList>
    </citation>
    <scope>NUCLEOTIDE SEQUENCE [LARGE SCALE GENOMIC DNA]</scope>
    <source>
        <strain evidence="2 3">JCM23202</strain>
    </source>
</reference>
<dbReference type="Pfam" id="PF00534">
    <property type="entry name" value="Glycos_transf_1"/>
    <property type="match status" value="1"/>
</dbReference>
<evidence type="ECO:0000313" key="3">
    <source>
        <dbReference type="Proteomes" id="UP000526501"/>
    </source>
</evidence>
<dbReference type="Gene3D" id="3.40.50.2000">
    <property type="entry name" value="Glycogen Phosphorylase B"/>
    <property type="match status" value="2"/>
</dbReference>
<feature type="domain" description="Glycosyl transferase family 1" evidence="1">
    <location>
        <begin position="212"/>
        <end position="352"/>
    </location>
</feature>
<comment type="caution">
    <text evidence="2">The sequence shown here is derived from an EMBL/GenBank/DDBJ whole genome shotgun (WGS) entry which is preliminary data.</text>
</comment>
<organism evidence="2 3">
    <name type="scientific">Pelagicoccus albus</name>
    <dbReference type="NCBI Taxonomy" id="415222"/>
    <lineage>
        <taxon>Bacteria</taxon>
        <taxon>Pseudomonadati</taxon>
        <taxon>Verrucomicrobiota</taxon>
        <taxon>Opitutia</taxon>
        <taxon>Puniceicoccales</taxon>
        <taxon>Pelagicoccaceae</taxon>
        <taxon>Pelagicoccus</taxon>
    </lineage>
</organism>
<evidence type="ECO:0000313" key="2">
    <source>
        <dbReference type="EMBL" id="MBC2607233.1"/>
    </source>
</evidence>
<dbReference type="EMBL" id="JACHVC010000012">
    <property type="protein sequence ID" value="MBC2607233.1"/>
    <property type="molecule type" value="Genomic_DNA"/>
</dbReference>
<name>A0A7X1E9I0_9BACT</name>
<dbReference type="SUPFAM" id="SSF53756">
    <property type="entry name" value="UDP-Glycosyltransferase/glycogen phosphorylase"/>
    <property type="match status" value="1"/>
</dbReference>
<dbReference type="AlphaFoldDB" id="A0A7X1E9I0"/>
<dbReference type="PANTHER" id="PTHR46401:SF8">
    <property type="entry name" value="BLL6006 PROTEIN"/>
    <property type="match status" value="1"/>
</dbReference>
<gene>
    <name evidence="2" type="ORF">H5P27_14360</name>
</gene>
<sequence length="401" mass="45759">MPKTTSKPIRVAYDIARLIAGGENGGIKVHHYEFLRTFVANHSDQLQLHIFCVEEIVPELEFLGEKGNHQIHILGKRDQFEPRNSDGSLPALHYWPHRPENLLELLEIDVLYAGFGFSHLYSPNIPQISLIVDVLHRAHPESLPPEEVAFRDKWYAEELEKATLVQTNSEFCKKQLIDEFGADPEKIFTIALPLHGRFNRVEMGPLPDQLKGLEHKYFLYPANYWPHKNHETLLEAFSRTHSGNSSAIPHLAFTGSEGPAQRKLENKASELGIREKVHFLDHLELERLKSAYELSKAIIFPSKYEGFGLPIIEAAHFQKPLACSRIDPVREISPANAIMFDPESAEDLTNVFEKTDWIRTRLPSNDDRLDLGTQARTIVRRFDEANSALSQHRKGVSIFGR</sequence>
<evidence type="ECO:0000259" key="1">
    <source>
        <dbReference type="Pfam" id="PF00534"/>
    </source>
</evidence>
<dbReference type="Proteomes" id="UP000526501">
    <property type="component" value="Unassembled WGS sequence"/>
</dbReference>
<dbReference type="PANTHER" id="PTHR46401">
    <property type="entry name" value="GLYCOSYLTRANSFERASE WBBK-RELATED"/>
    <property type="match status" value="1"/>
</dbReference>
<protein>
    <submittedName>
        <fullName evidence="2">Glycosyltransferase family 4 protein</fullName>
    </submittedName>
</protein>
<keyword evidence="2" id="KW-0808">Transferase</keyword>